<name>A0A974D8I1_XENLA</name>
<dbReference type="EMBL" id="CM004471">
    <property type="protein sequence ID" value="OCT87178.1"/>
    <property type="molecule type" value="Genomic_DNA"/>
</dbReference>
<evidence type="ECO:0000313" key="2">
    <source>
        <dbReference type="Proteomes" id="UP000694892"/>
    </source>
</evidence>
<evidence type="ECO:0000313" key="1">
    <source>
        <dbReference type="EMBL" id="OCT87178.1"/>
    </source>
</evidence>
<dbReference type="AlphaFoldDB" id="A0A974D8I1"/>
<organism evidence="1 2">
    <name type="scientific">Xenopus laevis</name>
    <name type="common">African clawed frog</name>
    <dbReference type="NCBI Taxonomy" id="8355"/>
    <lineage>
        <taxon>Eukaryota</taxon>
        <taxon>Metazoa</taxon>
        <taxon>Chordata</taxon>
        <taxon>Craniata</taxon>
        <taxon>Vertebrata</taxon>
        <taxon>Euteleostomi</taxon>
        <taxon>Amphibia</taxon>
        <taxon>Batrachia</taxon>
        <taxon>Anura</taxon>
        <taxon>Pipoidea</taxon>
        <taxon>Pipidae</taxon>
        <taxon>Xenopodinae</taxon>
        <taxon>Xenopus</taxon>
        <taxon>Xenopus</taxon>
    </lineage>
</organism>
<dbReference type="PROSITE" id="PS51257">
    <property type="entry name" value="PROKAR_LIPOPROTEIN"/>
    <property type="match status" value="1"/>
</dbReference>
<protein>
    <submittedName>
        <fullName evidence="1">Uncharacterized protein</fullName>
    </submittedName>
</protein>
<gene>
    <name evidence="1" type="ORF">XELAEV_18020874mg</name>
</gene>
<sequence length="66" mass="7360">MGTGPERGIFGSSTQKLSLLQGQDLSALPYLIIACVSAVTGRCKQSHWKEAVLDWHWWRNASICQE</sequence>
<proteinExistence type="predicted"/>
<dbReference type="Proteomes" id="UP000694892">
    <property type="component" value="Chromosome 3S"/>
</dbReference>
<accession>A0A974D8I1</accession>
<reference evidence="2" key="1">
    <citation type="journal article" date="2016" name="Nature">
        <title>Genome evolution in the allotetraploid frog Xenopus laevis.</title>
        <authorList>
            <person name="Session A.M."/>
            <person name="Uno Y."/>
            <person name="Kwon T."/>
            <person name="Chapman J.A."/>
            <person name="Toyoda A."/>
            <person name="Takahashi S."/>
            <person name="Fukui A."/>
            <person name="Hikosaka A."/>
            <person name="Suzuki A."/>
            <person name="Kondo M."/>
            <person name="van Heeringen S.J."/>
            <person name="Quigley I."/>
            <person name="Heinz S."/>
            <person name="Ogino H."/>
            <person name="Ochi H."/>
            <person name="Hellsten U."/>
            <person name="Lyons J.B."/>
            <person name="Simakov O."/>
            <person name="Putnam N."/>
            <person name="Stites J."/>
            <person name="Kuroki Y."/>
            <person name="Tanaka T."/>
            <person name="Michiue T."/>
            <person name="Watanabe M."/>
            <person name="Bogdanovic O."/>
            <person name="Lister R."/>
            <person name="Georgiou G."/>
            <person name="Paranjpe S.S."/>
            <person name="van Kruijsbergen I."/>
            <person name="Shu S."/>
            <person name="Carlson J."/>
            <person name="Kinoshita T."/>
            <person name="Ohta Y."/>
            <person name="Mawaribuchi S."/>
            <person name="Jenkins J."/>
            <person name="Grimwood J."/>
            <person name="Schmutz J."/>
            <person name="Mitros T."/>
            <person name="Mozaffari S.V."/>
            <person name="Suzuki Y."/>
            <person name="Haramoto Y."/>
            <person name="Yamamoto T.S."/>
            <person name="Takagi C."/>
            <person name="Heald R."/>
            <person name="Miller K."/>
            <person name="Haudenschild C."/>
            <person name="Kitzman J."/>
            <person name="Nakayama T."/>
            <person name="Izutsu Y."/>
            <person name="Robert J."/>
            <person name="Fortriede J."/>
            <person name="Burns K."/>
            <person name="Lotay V."/>
            <person name="Karimi K."/>
            <person name="Yasuoka Y."/>
            <person name="Dichmann D.S."/>
            <person name="Flajnik M.F."/>
            <person name="Houston D.W."/>
            <person name="Shendure J."/>
            <person name="DuPasquier L."/>
            <person name="Vize P.D."/>
            <person name="Zorn A.M."/>
            <person name="Ito M."/>
            <person name="Marcotte E.M."/>
            <person name="Wallingford J.B."/>
            <person name="Ito Y."/>
            <person name="Asashima M."/>
            <person name="Ueno N."/>
            <person name="Matsuda Y."/>
            <person name="Veenstra G.J."/>
            <person name="Fujiyama A."/>
            <person name="Harland R.M."/>
            <person name="Taira M."/>
            <person name="Rokhsar D.S."/>
        </authorList>
    </citation>
    <scope>NUCLEOTIDE SEQUENCE [LARGE SCALE GENOMIC DNA]</scope>
    <source>
        <strain evidence="2">J</strain>
    </source>
</reference>